<comment type="caution">
    <text evidence="1">The sequence shown here is derived from an EMBL/GenBank/DDBJ whole genome shotgun (WGS) entry which is preliminary data.</text>
</comment>
<dbReference type="GO" id="GO:0003676">
    <property type="term" value="F:nucleic acid binding"/>
    <property type="evidence" value="ECO:0007669"/>
    <property type="project" value="InterPro"/>
</dbReference>
<evidence type="ECO:0000313" key="1">
    <source>
        <dbReference type="EMBL" id="GAG82728.1"/>
    </source>
</evidence>
<dbReference type="EMBL" id="BART01016518">
    <property type="protein sequence ID" value="GAG82728.1"/>
    <property type="molecule type" value="Genomic_DNA"/>
</dbReference>
<protein>
    <recommendedName>
        <fullName evidence="2">DUF91 domain-containing protein</fullName>
    </recommendedName>
</protein>
<dbReference type="Gene3D" id="3.40.1350.10">
    <property type="match status" value="1"/>
</dbReference>
<reference evidence="1" key="1">
    <citation type="journal article" date="2014" name="Front. Microbiol.">
        <title>High frequency of phylogenetically diverse reductive dehalogenase-homologous genes in deep subseafloor sedimentary metagenomes.</title>
        <authorList>
            <person name="Kawai M."/>
            <person name="Futagami T."/>
            <person name="Toyoda A."/>
            <person name="Takaki Y."/>
            <person name="Nishi S."/>
            <person name="Hori S."/>
            <person name="Arai W."/>
            <person name="Tsubouchi T."/>
            <person name="Morono Y."/>
            <person name="Uchiyama I."/>
            <person name="Ito T."/>
            <person name="Fujiyama A."/>
            <person name="Inagaki F."/>
            <person name="Takami H."/>
        </authorList>
    </citation>
    <scope>NUCLEOTIDE SEQUENCE</scope>
    <source>
        <strain evidence="1">Expedition CK06-06</strain>
    </source>
</reference>
<proteinExistence type="predicted"/>
<gene>
    <name evidence="1" type="ORF">S01H4_31743</name>
</gene>
<feature type="non-terminal residue" evidence="1">
    <location>
        <position position="280"/>
    </location>
</feature>
<dbReference type="AlphaFoldDB" id="X1BF29"/>
<dbReference type="InterPro" id="IPR011856">
    <property type="entry name" value="tRNA_endonuc-like_dom_sf"/>
</dbReference>
<name>X1BF29_9ZZZZ</name>
<organism evidence="1">
    <name type="scientific">marine sediment metagenome</name>
    <dbReference type="NCBI Taxonomy" id="412755"/>
    <lineage>
        <taxon>unclassified sequences</taxon>
        <taxon>metagenomes</taxon>
        <taxon>ecological metagenomes</taxon>
    </lineage>
</organism>
<evidence type="ECO:0008006" key="2">
    <source>
        <dbReference type="Google" id="ProtNLM"/>
    </source>
</evidence>
<accession>X1BF29</accession>
<sequence>MSQDIRLWKIAQQDNLMEINKTKLDMEDRLENWLEKDISIISNELLVIGRQIETDFGGVIDLLCIDYIGDLVIVELKRDKTPREITAQVLDYASWVKDLSNERVTEIAIKYLSNGSLDEVFKSKFGTNLPDVLNENHKMLIVASEIDGSTERIVNYLSDDYGISINAITFQHFKEEDGNEYLSRVYLIEPQEAEYRTKIKTASKRKPPLTLEELQEIADKNSIGGVFKKAFVDISEYFDQYITTRSSIAFIGIMGKNKARNTIFSLLPFESNLEKGLKYS</sequence>